<dbReference type="EMBL" id="CP098735">
    <property type="protein sequence ID" value="USE76736.1"/>
    <property type="molecule type" value="Genomic_DNA"/>
</dbReference>
<dbReference type="RefSeq" id="WP_252251430.1">
    <property type="nucleotide sequence ID" value="NZ_CP098735.1"/>
</dbReference>
<accession>A0ABY4VIF2</accession>
<protein>
    <submittedName>
        <fullName evidence="2">Uncharacterized protein</fullName>
    </submittedName>
</protein>
<feature type="region of interest" description="Disordered" evidence="1">
    <location>
        <begin position="187"/>
        <end position="214"/>
    </location>
</feature>
<reference evidence="2" key="1">
    <citation type="submission" date="2022-06" db="EMBL/GenBank/DDBJ databases">
        <title>Complete genome sequence and characterization of Cupriavidus gilardii QJ1 isolated from contaminating cells.</title>
        <authorList>
            <person name="Qi J."/>
        </authorList>
    </citation>
    <scope>NUCLEOTIDE SEQUENCE</scope>
    <source>
        <strain evidence="2">QJ1</strain>
    </source>
</reference>
<organism evidence="2 3">
    <name type="scientific">Cupriavidus gilardii</name>
    <dbReference type="NCBI Taxonomy" id="82541"/>
    <lineage>
        <taxon>Bacteria</taxon>
        <taxon>Pseudomonadati</taxon>
        <taxon>Pseudomonadota</taxon>
        <taxon>Betaproteobacteria</taxon>
        <taxon>Burkholderiales</taxon>
        <taxon>Burkholderiaceae</taxon>
        <taxon>Cupriavidus</taxon>
    </lineage>
</organism>
<keyword evidence="3" id="KW-1185">Reference proteome</keyword>
<evidence type="ECO:0000313" key="3">
    <source>
        <dbReference type="Proteomes" id="UP001056648"/>
    </source>
</evidence>
<proteinExistence type="predicted"/>
<gene>
    <name evidence="2" type="ORF">NDR89_05580</name>
</gene>
<dbReference type="Proteomes" id="UP001056648">
    <property type="component" value="Chromosome 1"/>
</dbReference>
<evidence type="ECO:0000256" key="1">
    <source>
        <dbReference type="SAM" id="MobiDB-lite"/>
    </source>
</evidence>
<name>A0ABY4VIF2_9BURK</name>
<evidence type="ECO:0000313" key="2">
    <source>
        <dbReference type="EMBL" id="USE76736.1"/>
    </source>
</evidence>
<sequence length="374" mass="40743">MTLPACPIPSFPCAKPHAEDPRSRTCQPPLRPRDAAQVARTATRLFLGEGSIDVTLAADAGGRLRSVLADIAREYRLGLRRCDRAPDSEAAHAALELEMGVKVLMRLSDCLGALFDPHGAVQDRDQHEDVARRAALIECAAAIADEALVCRDERAVNAGAAPVQRCLTISAAGGEIRLHKFCRWQRSSGPRGAAEPDRADLAAEGGTADAPATHGTEMDACLSFRIRPWRRAGRRRDGDPRRVLLRCRIRPVRVGDARRMHEAVPIPGPGVRHRLAAGDWRGALLALLIRLFRLPMRGRGELAGRAQLKVYPMPRDGRAAVVVRVGGEGARRHGYRAAIHGIEAVRQELQGPRRLLPALAPEPACRDDDGVRCY</sequence>